<dbReference type="AlphaFoldDB" id="A0A841CM83"/>
<reference evidence="1 2" key="1">
    <citation type="submission" date="2020-08" db="EMBL/GenBank/DDBJ databases">
        <title>Genomic Encyclopedia of Type Strains, Phase III (KMG-III): the genomes of soil and plant-associated and newly described type strains.</title>
        <authorList>
            <person name="Whitman W."/>
        </authorList>
    </citation>
    <scope>NUCLEOTIDE SEQUENCE [LARGE SCALE GENOMIC DNA]</scope>
    <source>
        <strain evidence="1 2">CECT 8640</strain>
    </source>
</reference>
<dbReference type="RefSeq" id="WP_184694362.1">
    <property type="nucleotide sequence ID" value="NZ_JACHJN010000008.1"/>
</dbReference>
<keyword evidence="2" id="KW-1185">Reference proteome</keyword>
<sequence>MTTPPTHLIDPATPLVALEGGPKHRRWFFYTDWLTARRASRLHRYPLNHPCGSERCYLPTDRHTDNPDELITQRHGQARVWTWVTPEQWQRWGREYLTPEERISDATERTTR</sequence>
<name>A0A841CM83_9PSEU</name>
<evidence type="ECO:0000313" key="1">
    <source>
        <dbReference type="EMBL" id="MBB5958409.1"/>
    </source>
</evidence>
<dbReference type="EMBL" id="JACHJN010000008">
    <property type="protein sequence ID" value="MBB5958409.1"/>
    <property type="molecule type" value="Genomic_DNA"/>
</dbReference>
<protein>
    <submittedName>
        <fullName evidence="1">Uncharacterized protein</fullName>
    </submittedName>
</protein>
<accession>A0A841CM83</accession>
<dbReference type="Proteomes" id="UP000547510">
    <property type="component" value="Unassembled WGS sequence"/>
</dbReference>
<organism evidence="1 2">
    <name type="scientific">Saccharothrix tamanrassetensis</name>
    <dbReference type="NCBI Taxonomy" id="1051531"/>
    <lineage>
        <taxon>Bacteria</taxon>
        <taxon>Bacillati</taxon>
        <taxon>Actinomycetota</taxon>
        <taxon>Actinomycetes</taxon>
        <taxon>Pseudonocardiales</taxon>
        <taxon>Pseudonocardiaceae</taxon>
        <taxon>Saccharothrix</taxon>
    </lineage>
</organism>
<gene>
    <name evidence="1" type="ORF">FHS29_005017</name>
</gene>
<comment type="caution">
    <text evidence="1">The sequence shown here is derived from an EMBL/GenBank/DDBJ whole genome shotgun (WGS) entry which is preliminary data.</text>
</comment>
<proteinExistence type="predicted"/>
<evidence type="ECO:0000313" key="2">
    <source>
        <dbReference type="Proteomes" id="UP000547510"/>
    </source>
</evidence>